<dbReference type="VEuPathDB" id="FungiDB:C8Q69DRAFT_451320"/>
<name>A0A443I5V6_BYSSP</name>
<feature type="transmembrane region" description="Helical" evidence="4">
    <location>
        <begin position="333"/>
        <end position="352"/>
    </location>
</feature>
<dbReference type="Pfam" id="PF07690">
    <property type="entry name" value="MFS_1"/>
    <property type="match status" value="1"/>
</dbReference>
<feature type="transmembrane region" description="Helical" evidence="4">
    <location>
        <begin position="192"/>
        <end position="212"/>
    </location>
</feature>
<dbReference type="AlphaFoldDB" id="A0A443I5V6"/>
<feature type="transmembrane region" description="Helical" evidence="4">
    <location>
        <begin position="358"/>
        <end position="381"/>
    </location>
</feature>
<feature type="transmembrane region" description="Helical" evidence="4">
    <location>
        <begin position="268"/>
        <end position="290"/>
    </location>
</feature>
<dbReference type="PANTHER" id="PTHR11360">
    <property type="entry name" value="MONOCARBOXYLATE TRANSPORTER"/>
    <property type="match status" value="1"/>
</dbReference>
<dbReference type="GO" id="GO:0016020">
    <property type="term" value="C:membrane"/>
    <property type="evidence" value="ECO:0007669"/>
    <property type="project" value="UniProtKB-SubCell"/>
</dbReference>
<feature type="transmembrane region" description="Helical" evidence="4">
    <location>
        <begin position="393"/>
        <end position="413"/>
    </location>
</feature>
<feature type="transmembrane region" description="Helical" evidence="4">
    <location>
        <begin position="224"/>
        <end position="244"/>
    </location>
</feature>
<dbReference type="PANTHER" id="PTHR11360:SF315">
    <property type="entry name" value="TRANSPORTER MCH2-RELATED"/>
    <property type="match status" value="1"/>
</dbReference>
<dbReference type="Proteomes" id="UP000283841">
    <property type="component" value="Unassembled WGS sequence"/>
</dbReference>
<dbReference type="SUPFAM" id="SSF103473">
    <property type="entry name" value="MFS general substrate transporter"/>
    <property type="match status" value="1"/>
</dbReference>
<dbReference type="InterPro" id="IPR011701">
    <property type="entry name" value="MFS"/>
</dbReference>
<protein>
    <submittedName>
        <fullName evidence="5">Major facilitator superfamily domain-containing protein</fullName>
    </submittedName>
</protein>
<keyword evidence="4" id="KW-0472">Membrane</keyword>
<comment type="similarity">
    <text evidence="2">Belongs to the major facilitator superfamily. Monocarboxylate porter (TC 2.A.1.13) family.</text>
</comment>
<comment type="subcellular location">
    <subcellularLocation>
        <location evidence="1">Membrane</location>
        <topology evidence="1">Multi-pass membrane protein</topology>
    </subcellularLocation>
</comment>
<accession>A0A443I5V6</accession>
<feature type="region of interest" description="Disordered" evidence="3">
    <location>
        <begin position="17"/>
        <end position="57"/>
    </location>
</feature>
<sequence length="514" mass="55904">MLVRAMSDNVPIDVVYASEEDTPELRNSTQDQHNARTEDLRLEQDGSNRNTKPNDDVPPDGGYGWVCVACVFWINAHTWGVNSSYGVFLSYYLSHNVFPNTSALEYAFTGGLSISCAMLVAPLATYLINKCGTRLSLNLGVFFETISFIGASFATKTWHIFLSQGVCFGFGMGFLFVGTIGIAPQWFSRRRGVANGITAAGSGIGGLMYSLATGAMIPRLGLAWTFRVLAIVCFSVNVVAANLLRDRNKAIGSRVAAFHVPLFKRLEFLLYLGWGILSMLGYVALLFSLANFALSVGLSPHQGSIVSALLNLGQGLGRPFVGLFSDQVGRINMATFLTFLCGFFCFVIWIFATNMGVLCFFAIIVGPVAGTYWATVSSVLAEIIGLKELPSGLSITWITLVPPTTVAEAIALALRDSSQDGSSYLRVQIFTACMYVGAAGCLWLVRGWKVRELALIERKDAITTCSYPVSSSTEKETGLAPAHITPHISTEDTSRINLWDPVTVWQGMVSWKRV</sequence>
<evidence type="ECO:0000256" key="3">
    <source>
        <dbReference type="SAM" id="MobiDB-lite"/>
    </source>
</evidence>
<keyword evidence="4" id="KW-0812">Transmembrane</keyword>
<dbReference type="CDD" id="cd17352">
    <property type="entry name" value="MFS_MCT_SLC16"/>
    <property type="match status" value="1"/>
</dbReference>
<feature type="transmembrane region" description="Helical" evidence="4">
    <location>
        <begin position="160"/>
        <end position="180"/>
    </location>
</feature>
<dbReference type="RefSeq" id="XP_028489128.1">
    <property type="nucleotide sequence ID" value="XM_028629486.1"/>
</dbReference>
<feature type="transmembrane region" description="Helical" evidence="4">
    <location>
        <begin position="425"/>
        <end position="445"/>
    </location>
</feature>
<dbReference type="GeneID" id="39598763"/>
<comment type="caution">
    <text evidence="5">The sequence shown here is derived from an EMBL/GenBank/DDBJ whole genome shotgun (WGS) entry which is preliminary data.</text>
</comment>
<dbReference type="InterPro" id="IPR036259">
    <property type="entry name" value="MFS_trans_sf"/>
</dbReference>
<evidence type="ECO:0000256" key="1">
    <source>
        <dbReference type="ARBA" id="ARBA00004141"/>
    </source>
</evidence>
<evidence type="ECO:0000256" key="4">
    <source>
        <dbReference type="SAM" id="Phobius"/>
    </source>
</evidence>
<proteinExistence type="inferred from homology"/>
<reference evidence="5 6" key="1">
    <citation type="journal article" date="2018" name="Front. Microbiol.">
        <title>Genomic and genetic insights into a cosmopolitan fungus, Paecilomyces variotii (Eurotiales).</title>
        <authorList>
            <person name="Urquhart A.S."/>
            <person name="Mondo S.J."/>
            <person name="Makela M.R."/>
            <person name="Hane J.K."/>
            <person name="Wiebenga A."/>
            <person name="He G."/>
            <person name="Mihaltcheva S."/>
            <person name="Pangilinan J."/>
            <person name="Lipzen A."/>
            <person name="Barry K."/>
            <person name="de Vries R.P."/>
            <person name="Grigoriev I.V."/>
            <person name="Idnurm A."/>
        </authorList>
    </citation>
    <scope>NUCLEOTIDE SEQUENCE [LARGE SCALE GENOMIC DNA]</scope>
    <source>
        <strain evidence="5 6">CBS 101075</strain>
    </source>
</reference>
<feature type="transmembrane region" description="Helical" evidence="4">
    <location>
        <begin position="106"/>
        <end position="128"/>
    </location>
</feature>
<dbReference type="EMBL" id="RCNU01000001">
    <property type="protein sequence ID" value="RWQ99483.1"/>
    <property type="molecule type" value="Genomic_DNA"/>
</dbReference>
<feature type="transmembrane region" description="Helical" evidence="4">
    <location>
        <begin position="302"/>
        <end position="321"/>
    </location>
</feature>
<evidence type="ECO:0000313" key="5">
    <source>
        <dbReference type="EMBL" id="RWQ99483.1"/>
    </source>
</evidence>
<dbReference type="InterPro" id="IPR050327">
    <property type="entry name" value="Proton-linked_MCT"/>
</dbReference>
<gene>
    <name evidence="5" type="ORF">C8Q69DRAFT_451320</name>
</gene>
<feature type="transmembrane region" description="Helical" evidence="4">
    <location>
        <begin position="135"/>
        <end position="154"/>
    </location>
</feature>
<dbReference type="GO" id="GO:0022857">
    <property type="term" value="F:transmembrane transporter activity"/>
    <property type="evidence" value="ECO:0007669"/>
    <property type="project" value="InterPro"/>
</dbReference>
<keyword evidence="6" id="KW-1185">Reference proteome</keyword>
<evidence type="ECO:0000256" key="2">
    <source>
        <dbReference type="ARBA" id="ARBA00006727"/>
    </source>
</evidence>
<feature type="compositionally biased region" description="Basic and acidic residues" evidence="3">
    <location>
        <begin position="33"/>
        <end position="46"/>
    </location>
</feature>
<keyword evidence="4" id="KW-1133">Transmembrane helix</keyword>
<evidence type="ECO:0000313" key="6">
    <source>
        <dbReference type="Proteomes" id="UP000283841"/>
    </source>
</evidence>
<dbReference type="Gene3D" id="1.20.1250.20">
    <property type="entry name" value="MFS general substrate transporter like domains"/>
    <property type="match status" value="2"/>
</dbReference>
<organism evidence="5 6">
    <name type="scientific">Byssochlamys spectabilis</name>
    <name type="common">Paecilomyces variotii</name>
    <dbReference type="NCBI Taxonomy" id="264951"/>
    <lineage>
        <taxon>Eukaryota</taxon>
        <taxon>Fungi</taxon>
        <taxon>Dikarya</taxon>
        <taxon>Ascomycota</taxon>
        <taxon>Pezizomycotina</taxon>
        <taxon>Eurotiomycetes</taxon>
        <taxon>Eurotiomycetidae</taxon>
        <taxon>Eurotiales</taxon>
        <taxon>Thermoascaceae</taxon>
        <taxon>Paecilomyces</taxon>
    </lineage>
</organism>